<evidence type="ECO:0000256" key="5">
    <source>
        <dbReference type="ARBA" id="ARBA00023004"/>
    </source>
</evidence>
<sequence>MRYFQVNDQCNGCLACVQNCPANALRAEDGGANRVLSHNMARCARCGNCYRICPQGAIEFQFMLENGWDEVKSLELVYCSVCGVPIYTVDYRRTLSEKLGKPSEPVCSKHRDEVARAAKAHFLKGRSPDKGGVAI</sequence>
<dbReference type="EMBL" id="FNLL01000002">
    <property type="protein sequence ID" value="SDT89412.1"/>
    <property type="molecule type" value="Genomic_DNA"/>
</dbReference>
<dbReference type="PROSITE" id="PS51379">
    <property type="entry name" value="4FE4S_FER_2"/>
    <property type="match status" value="2"/>
</dbReference>
<dbReference type="PROSITE" id="PS00198">
    <property type="entry name" value="4FE4S_FER_1"/>
    <property type="match status" value="2"/>
</dbReference>
<keyword evidence="6" id="KW-0411">Iron-sulfur</keyword>
<evidence type="ECO:0000256" key="2">
    <source>
        <dbReference type="ARBA" id="ARBA00022485"/>
    </source>
</evidence>
<keyword evidence="9" id="KW-1185">Reference proteome</keyword>
<dbReference type="GO" id="GO:0046872">
    <property type="term" value="F:metal ion binding"/>
    <property type="evidence" value="ECO:0007669"/>
    <property type="project" value="UniProtKB-KW"/>
</dbReference>
<keyword evidence="4" id="KW-0249">Electron transport</keyword>
<dbReference type="Proteomes" id="UP000199608">
    <property type="component" value="Unassembled WGS sequence"/>
</dbReference>
<evidence type="ECO:0000259" key="7">
    <source>
        <dbReference type="PROSITE" id="PS51379"/>
    </source>
</evidence>
<dbReference type="InterPro" id="IPR017896">
    <property type="entry name" value="4Fe4S_Fe-S-bd"/>
</dbReference>
<accession>A0A1H2E2K5</accession>
<gene>
    <name evidence="8" type="ORF">SAMN04487931_102448</name>
</gene>
<organism evidence="8 9">
    <name type="scientific">Desulfobacula phenolica</name>
    <dbReference type="NCBI Taxonomy" id="90732"/>
    <lineage>
        <taxon>Bacteria</taxon>
        <taxon>Pseudomonadati</taxon>
        <taxon>Thermodesulfobacteriota</taxon>
        <taxon>Desulfobacteria</taxon>
        <taxon>Desulfobacterales</taxon>
        <taxon>Desulfobacteraceae</taxon>
        <taxon>Desulfobacula</taxon>
    </lineage>
</organism>
<dbReference type="PANTHER" id="PTHR42859:SF10">
    <property type="entry name" value="DIMETHYLSULFOXIDE REDUCTASE CHAIN B"/>
    <property type="match status" value="1"/>
</dbReference>
<keyword evidence="5" id="KW-0408">Iron</keyword>
<feature type="domain" description="4Fe-4S ferredoxin-type" evidence="7">
    <location>
        <begin position="34"/>
        <end position="63"/>
    </location>
</feature>
<dbReference type="GO" id="GO:0051539">
    <property type="term" value="F:4 iron, 4 sulfur cluster binding"/>
    <property type="evidence" value="ECO:0007669"/>
    <property type="project" value="UniProtKB-KW"/>
</dbReference>
<keyword evidence="3" id="KW-0479">Metal-binding</keyword>
<reference evidence="9" key="1">
    <citation type="submission" date="2016-10" db="EMBL/GenBank/DDBJ databases">
        <authorList>
            <person name="Varghese N."/>
            <person name="Submissions S."/>
        </authorList>
    </citation>
    <scope>NUCLEOTIDE SEQUENCE [LARGE SCALE GENOMIC DNA]</scope>
    <source>
        <strain evidence="9">DSM 3384</strain>
    </source>
</reference>
<evidence type="ECO:0000313" key="8">
    <source>
        <dbReference type="EMBL" id="SDT89412.1"/>
    </source>
</evidence>
<feature type="domain" description="4Fe-4S ferredoxin-type" evidence="7">
    <location>
        <begin position="1"/>
        <end position="30"/>
    </location>
</feature>
<evidence type="ECO:0000256" key="6">
    <source>
        <dbReference type="ARBA" id="ARBA00023014"/>
    </source>
</evidence>
<dbReference type="PANTHER" id="PTHR42859">
    <property type="entry name" value="OXIDOREDUCTASE"/>
    <property type="match status" value="1"/>
</dbReference>
<dbReference type="SUPFAM" id="SSF54862">
    <property type="entry name" value="4Fe-4S ferredoxins"/>
    <property type="match status" value="1"/>
</dbReference>
<evidence type="ECO:0000256" key="3">
    <source>
        <dbReference type="ARBA" id="ARBA00022723"/>
    </source>
</evidence>
<dbReference type="RefSeq" id="WP_092230980.1">
    <property type="nucleotide sequence ID" value="NZ_FNLL01000002.1"/>
</dbReference>
<dbReference type="InterPro" id="IPR050294">
    <property type="entry name" value="RnfB_subfamily"/>
</dbReference>
<keyword evidence="2" id="KW-0004">4Fe-4S</keyword>
<evidence type="ECO:0000313" key="9">
    <source>
        <dbReference type="Proteomes" id="UP000199608"/>
    </source>
</evidence>
<name>A0A1H2E2K5_9BACT</name>
<evidence type="ECO:0000256" key="4">
    <source>
        <dbReference type="ARBA" id="ARBA00022982"/>
    </source>
</evidence>
<proteinExistence type="predicted"/>
<dbReference type="AlphaFoldDB" id="A0A1H2E2K5"/>
<dbReference type="Pfam" id="PF13187">
    <property type="entry name" value="Fer4_9"/>
    <property type="match status" value="1"/>
</dbReference>
<evidence type="ECO:0000256" key="1">
    <source>
        <dbReference type="ARBA" id="ARBA00022448"/>
    </source>
</evidence>
<protein>
    <submittedName>
        <fullName evidence="8">4Fe-4S dicluster domain-containing protein</fullName>
    </submittedName>
</protein>
<dbReference type="Gene3D" id="3.30.70.20">
    <property type="match status" value="1"/>
</dbReference>
<keyword evidence="1" id="KW-0813">Transport</keyword>
<dbReference type="InterPro" id="IPR017900">
    <property type="entry name" value="4Fe4S_Fe_S_CS"/>
</dbReference>